<evidence type="ECO:0000256" key="5">
    <source>
        <dbReference type="ARBA" id="ARBA00022692"/>
    </source>
</evidence>
<sequence length="123" mass="14114">MSWIPFVCVFAGLIVGFFIGRFWAHKSAETSTLDIELHNTKAEFERYKSEVTEHLQSTSDLMHAAQENYEQLTEQLLKTRQLLTDDEVEESEQPVRVKSAGELPPRDYANTSHGLLKQKETSQ</sequence>
<comment type="caution">
    <text evidence="15">The sequence shown here is derived from an EMBL/GenBank/DDBJ whole genome shotgun (WGS) entry which is preliminary data.</text>
</comment>
<dbReference type="Proteomes" id="UP000638014">
    <property type="component" value="Unassembled WGS sequence"/>
</dbReference>
<comment type="subcellular location">
    <subcellularLocation>
        <location evidence="1">Cell inner membrane</location>
        <topology evidence="1">Single-pass membrane protein</topology>
    </subcellularLocation>
</comment>
<dbReference type="GO" id="GO:0005886">
    <property type="term" value="C:plasma membrane"/>
    <property type="evidence" value="ECO:0007669"/>
    <property type="project" value="UniProtKB-SubCell"/>
</dbReference>
<evidence type="ECO:0000313" key="15">
    <source>
        <dbReference type="EMBL" id="MBD1389908.1"/>
    </source>
</evidence>
<dbReference type="EMBL" id="JACXAF010000013">
    <property type="protein sequence ID" value="MBD1389908.1"/>
    <property type="molecule type" value="Genomic_DNA"/>
</dbReference>
<keyword evidence="13" id="KW-0175">Coiled coil</keyword>
<dbReference type="GO" id="GO:0008360">
    <property type="term" value="P:regulation of cell shape"/>
    <property type="evidence" value="ECO:0007669"/>
    <property type="project" value="UniProtKB-KW"/>
</dbReference>
<keyword evidence="16" id="KW-1185">Reference proteome</keyword>
<keyword evidence="6" id="KW-0133">Cell shape</keyword>
<keyword evidence="9" id="KW-0131">Cell cycle</keyword>
<evidence type="ECO:0000256" key="9">
    <source>
        <dbReference type="ARBA" id="ARBA00023306"/>
    </source>
</evidence>
<dbReference type="PANTHER" id="PTHR39579:SF1">
    <property type="entry name" value="INNER MEMBRANE PROTEIN YHCB"/>
    <property type="match status" value="1"/>
</dbReference>
<evidence type="ECO:0000256" key="13">
    <source>
        <dbReference type="SAM" id="Coils"/>
    </source>
</evidence>
<accession>A0A8J6QV39</accession>
<evidence type="ECO:0000256" key="7">
    <source>
        <dbReference type="ARBA" id="ARBA00022989"/>
    </source>
</evidence>
<dbReference type="InterPro" id="IPR009386">
    <property type="entry name" value="ZapG-like"/>
</dbReference>
<dbReference type="GO" id="GO:0051301">
    <property type="term" value="P:cell division"/>
    <property type="evidence" value="ECO:0007669"/>
    <property type="project" value="UniProtKB-KW"/>
</dbReference>
<protein>
    <recommendedName>
        <fullName evidence="11">Z-ring associated protein G</fullName>
    </recommendedName>
    <alternativeName>
        <fullName evidence="12">Cell division protein ZapG</fullName>
    </alternativeName>
</protein>
<organism evidence="15 16">
    <name type="scientific">Neiella litorisoli</name>
    <dbReference type="NCBI Taxonomy" id="2771431"/>
    <lineage>
        <taxon>Bacteria</taxon>
        <taxon>Pseudomonadati</taxon>
        <taxon>Pseudomonadota</taxon>
        <taxon>Gammaproteobacteria</taxon>
        <taxon>Alteromonadales</taxon>
        <taxon>Echinimonadaceae</taxon>
        <taxon>Neiella</taxon>
    </lineage>
</organism>
<feature type="coiled-coil region" evidence="13">
    <location>
        <begin position="55"/>
        <end position="82"/>
    </location>
</feature>
<proteinExistence type="inferred from homology"/>
<keyword evidence="7" id="KW-1133">Transmembrane helix</keyword>
<evidence type="ECO:0000256" key="10">
    <source>
        <dbReference type="ARBA" id="ARBA00035657"/>
    </source>
</evidence>
<dbReference type="PANTHER" id="PTHR39579">
    <property type="entry name" value="INNER MEMBRANE PROTEIN YHCB"/>
    <property type="match status" value="1"/>
</dbReference>
<keyword evidence="3" id="KW-0997">Cell inner membrane</keyword>
<dbReference type="RefSeq" id="WP_191145002.1">
    <property type="nucleotide sequence ID" value="NZ_JACXAF010000013.1"/>
</dbReference>
<reference evidence="15" key="1">
    <citation type="submission" date="2020-09" db="EMBL/GenBank/DDBJ databases">
        <title>A novel bacterium of genus Neiella, isolated from South China Sea.</title>
        <authorList>
            <person name="Huang H."/>
            <person name="Mo K."/>
            <person name="Hu Y."/>
        </authorList>
    </citation>
    <scope>NUCLEOTIDE SEQUENCE</scope>
    <source>
        <strain evidence="15">HB171785</strain>
    </source>
</reference>
<feature type="region of interest" description="Disordered" evidence="14">
    <location>
        <begin position="83"/>
        <end position="123"/>
    </location>
</feature>
<keyword evidence="2" id="KW-1003">Cell membrane</keyword>
<evidence type="ECO:0000313" key="16">
    <source>
        <dbReference type="Proteomes" id="UP000638014"/>
    </source>
</evidence>
<keyword evidence="8" id="KW-0472">Membrane</keyword>
<keyword evidence="5" id="KW-0812">Transmembrane</keyword>
<evidence type="ECO:0000256" key="4">
    <source>
        <dbReference type="ARBA" id="ARBA00022618"/>
    </source>
</evidence>
<evidence type="ECO:0000256" key="8">
    <source>
        <dbReference type="ARBA" id="ARBA00023136"/>
    </source>
</evidence>
<dbReference type="Pfam" id="PF06295">
    <property type="entry name" value="ZapG-like"/>
    <property type="match status" value="1"/>
</dbReference>
<dbReference type="AlphaFoldDB" id="A0A8J6QV39"/>
<evidence type="ECO:0000256" key="1">
    <source>
        <dbReference type="ARBA" id="ARBA00004377"/>
    </source>
</evidence>
<evidence type="ECO:0000256" key="12">
    <source>
        <dbReference type="ARBA" id="ARBA00035727"/>
    </source>
</evidence>
<evidence type="ECO:0000256" key="3">
    <source>
        <dbReference type="ARBA" id="ARBA00022519"/>
    </source>
</evidence>
<evidence type="ECO:0000256" key="2">
    <source>
        <dbReference type="ARBA" id="ARBA00022475"/>
    </source>
</evidence>
<name>A0A8J6QV39_9GAMM</name>
<evidence type="ECO:0000256" key="11">
    <source>
        <dbReference type="ARBA" id="ARBA00035703"/>
    </source>
</evidence>
<evidence type="ECO:0000256" key="6">
    <source>
        <dbReference type="ARBA" id="ARBA00022960"/>
    </source>
</evidence>
<gene>
    <name evidence="15" type="ORF">IC617_10755</name>
</gene>
<keyword evidence="4" id="KW-0132">Cell division</keyword>
<comment type="similarity">
    <text evidence="10">Belongs to the ZapG family.</text>
</comment>
<evidence type="ECO:0000256" key="14">
    <source>
        <dbReference type="SAM" id="MobiDB-lite"/>
    </source>
</evidence>